<feature type="compositionally biased region" description="Basic residues" evidence="1">
    <location>
        <begin position="69"/>
        <end position="79"/>
    </location>
</feature>
<protein>
    <submittedName>
        <fullName evidence="2">Uncharacterized protein</fullName>
    </submittedName>
</protein>
<organism evidence="2 3">
    <name type="scientific">Paspalum notatum var. saurae</name>
    <dbReference type="NCBI Taxonomy" id="547442"/>
    <lineage>
        <taxon>Eukaryota</taxon>
        <taxon>Viridiplantae</taxon>
        <taxon>Streptophyta</taxon>
        <taxon>Embryophyta</taxon>
        <taxon>Tracheophyta</taxon>
        <taxon>Spermatophyta</taxon>
        <taxon>Magnoliopsida</taxon>
        <taxon>Liliopsida</taxon>
        <taxon>Poales</taxon>
        <taxon>Poaceae</taxon>
        <taxon>PACMAD clade</taxon>
        <taxon>Panicoideae</taxon>
        <taxon>Andropogonodae</taxon>
        <taxon>Paspaleae</taxon>
        <taxon>Paspalinae</taxon>
        <taxon>Paspalum</taxon>
    </lineage>
</organism>
<sequence length="152" mass="16476">MQNARTSASASASHPAQSIARVYIDTHTALLSHSSYIHQPRHTASSPPPPTTTPERRAWIGGRAGSARGRWRRMRRRRPAGGGGGRWRRPLRMRRLRLPRWRTAGSAPRGCSISRGRSAAAGSAWRAAAAAAAEGGSTRTCSSARSWTGAWR</sequence>
<evidence type="ECO:0000256" key="1">
    <source>
        <dbReference type="SAM" id="MobiDB-lite"/>
    </source>
</evidence>
<dbReference type="AlphaFoldDB" id="A0AAQ3UHZ6"/>
<feature type="region of interest" description="Disordered" evidence="1">
    <location>
        <begin position="38"/>
        <end position="91"/>
    </location>
</feature>
<gene>
    <name evidence="2" type="ORF">U9M48_038442</name>
</gene>
<keyword evidence="3" id="KW-1185">Reference proteome</keyword>
<accession>A0AAQ3UHZ6</accession>
<evidence type="ECO:0000313" key="3">
    <source>
        <dbReference type="Proteomes" id="UP001341281"/>
    </source>
</evidence>
<name>A0AAQ3UHZ6_PASNO</name>
<evidence type="ECO:0000313" key="2">
    <source>
        <dbReference type="EMBL" id="WVZ92371.1"/>
    </source>
</evidence>
<dbReference type="Proteomes" id="UP001341281">
    <property type="component" value="Chromosome 09"/>
</dbReference>
<feature type="compositionally biased region" description="Low complexity" evidence="1">
    <location>
        <begin position="59"/>
        <end position="68"/>
    </location>
</feature>
<dbReference type="EMBL" id="CP144753">
    <property type="protein sequence ID" value="WVZ92371.1"/>
    <property type="molecule type" value="Genomic_DNA"/>
</dbReference>
<reference evidence="2 3" key="1">
    <citation type="submission" date="2024-02" db="EMBL/GenBank/DDBJ databases">
        <title>High-quality chromosome-scale genome assembly of Pensacola bahiagrass (Paspalum notatum Flugge var. saurae).</title>
        <authorList>
            <person name="Vega J.M."/>
            <person name="Podio M."/>
            <person name="Orjuela J."/>
            <person name="Siena L.A."/>
            <person name="Pessino S.C."/>
            <person name="Combes M.C."/>
            <person name="Mariac C."/>
            <person name="Albertini E."/>
            <person name="Pupilli F."/>
            <person name="Ortiz J.P.A."/>
            <person name="Leblanc O."/>
        </authorList>
    </citation>
    <scope>NUCLEOTIDE SEQUENCE [LARGE SCALE GENOMIC DNA]</scope>
    <source>
        <strain evidence="2">R1</strain>
        <tissue evidence="2">Leaf</tissue>
    </source>
</reference>
<feature type="region of interest" description="Disordered" evidence="1">
    <location>
        <begin position="132"/>
        <end position="152"/>
    </location>
</feature>
<proteinExistence type="predicted"/>